<dbReference type="PATRIC" id="fig|1107882.3.peg.3313"/>
<protein>
    <submittedName>
        <fullName evidence="1">Uncharacterized protein</fullName>
    </submittedName>
</protein>
<evidence type="ECO:0000313" key="1">
    <source>
        <dbReference type="EMBL" id="EHK56045.1"/>
    </source>
</evidence>
<proteinExistence type="predicted"/>
<organism evidence="1 2">
    <name type="scientific">Mesorhizobium alhagi CCNWXJ12-2</name>
    <dbReference type="NCBI Taxonomy" id="1107882"/>
    <lineage>
        <taxon>Bacteria</taxon>
        <taxon>Pseudomonadati</taxon>
        <taxon>Pseudomonadota</taxon>
        <taxon>Alphaproteobacteria</taxon>
        <taxon>Hyphomicrobiales</taxon>
        <taxon>Phyllobacteriaceae</taxon>
        <taxon>Allomesorhizobium</taxon>
    </lineage>
</organism>
<accession>H0HTA4</accession>
<dbReference type="EMBL" id="AHAM01000139">
    <property type="protein sequence ID" value="EHK56045.1"/>
    <property type="molecule type" value="Genomic_DNA"/>
</dbReference>
<evidence type="ECO:0000313" key="2">
    <source>
        <dbReference type="Proteomes" id="UP000003250"/>
    </source>
</evidence>
<sequence length="64" mass="6912">MAKPAAMPNICGTVRQNPKFTPDASSMKLFGPGVTEVTKAKTSRARKASGDMNLFIHRSAILTY</sequence>
<reference evidence="1 2" key="1">
    <citation type="journal article" date="2012" name="J. Bacteriol.">
        <title>Draft Genome Sequence of Mesorhizobium alhagi CCNWXJ12-2T, a Novel Salt-Resistant Species Isolated from the Desert of Northwestern China.</title>
        <authorList>
            <person name="Zhou M."/>
            <person name="Chen W."/>
            <person name="Chen H."/>
            <person name="Wei G."/>
        </authorList>
    </citation>
    <scope>NUCLEOTIDE SEQUENCE [LARGE SCALE GENOMIC DNA]</scope>
    <source>
        <strain evidence="1 2">CCNWXJ12-2</strain>
    </source>
</reference>
<dbReference type="Proteomes" id="UP000003250">
    <property type="component" value="Unassembled WGS sequence"/>
</dbReference>
<dbReference type="AlphaFoldDB" id="H0HTA4"/>
<name>H0HTA4_9HYPH</name>
<keyword evidence="2" id="KW-1185">Reference proteome</keyword>
<gene>
    <name evidence="1" type="ORF">MAXJ12_16978</name>
</gene>